<reference evidence="2" key="1">
    <citation type="submission" date="2021-02" db="EMBL/GenBank/DDBJ databases">
        <authorList>
            <person name="Cremers G."/>
            <person name="Picone N."/>
        </authorList>
    </citation>
    <scope>NUCLEOTIDE SEQUENCE</scope>
    <source>
        <strain evidence="2">PQ17</strain>
    </source>
</reference>
<sequence length="135" mass="15621">MQPRYPARLPWRKDRKRRLPFPSRPKQSTALRCQGLKTLPQPLALLENWGAVLRSTPHPHNRLPVVTVELLPKLPIPLTPQTRRKERMEREVPDPPVPRTHVVFRVRFLESGLSVEAFLKSLPHPVRIDGSPSYP</sequence>
<gene>
    <name evidence="2" type="ORF">MPNT_370008</name>
</gene>
<dbReference type="AlphaFoldDB" id="A0A8J2BQZ0"/>
<feature type="region of interest" description="Disordered" evidence="1">
    <location>
        <begin position="77"/>
        <end position="96"/>
    </location>
</feature>
<evidence type="ECO:0000313" key="2">
    <source>
        <dbReference type="EMBL" id="CAF0700478.1"/>
    </source>
</evidence>
<keyword evidence="3" id="KW-1185">Reference proteome</keyword>
<proteinExistence type="predicted"/>
<evidence type="ECO:0000313" key="3">
    <source>
        <dbReference type="Proteomes" id="UP000663859"/>
    </source>
</evidence>
<organism evidence="2 3">
    <name type="scientific">Candidatus Methylacidithermus pantelleriae</name>
    <dbReference type="NCBI Taxonomy" id="2744239"/>
    <lineage>
        <taxon>Bacteria</taxon>
        <taxon>Pseudomonadati</taxon>
        <taxon>Verrucomicrobiota</taxon>
        <taxon>Methylacidiphilae</taxon>
        <taxon>Methylacidiphilales</taxon>
        <taxon>Methylacidiphilaceae</taxon>
        <taxon>Candidatus Methylacidithermus</taxon>
    </lineage>
</organism>
<evidence type="ECO:0000256" key="1">
    <source>
        <dbReference type="SAM" id="MobiDB-lite"/>
    </source>
</evidence>
<name>A0A8J2BQZ0_9BACT</name>
<dbReference type="EMBL" id="CAJNOB010000031">
    <property type="protein sequence ID" value="CAF0700478.1"/>
    <property type="molecule type" value="Genomic_DNA"/>
</dbReference>
<protein>
    <submittedName>
        <fullName evidence="2">Uncharacterized protein</fullName>
    </submittedName>
</protein>
<comment type="caution">
    <text evidence="2">The sequence shown here is derived from an EMBL/GenBank/DDBJ whole genome shotgun (WGS) entry which is preliminary data.</text>
</comment>
<accession>A0A8J2BQZ0</accession>
<dbReference type="Proteomes" id="UP000663859">
    <property type="component" value="Unassembled WGS sequence"/>
</dbReference>
<feature type="region of interest" description="Disordered" evidence="1">
    <location>
        <begin position="1"/>
        <end position="29"/>
    </location>
</feature>